<keyword evidence="2" id="KW-1185">Reference proteome</keyword>
<dbReference type="RefSeq" id="WP_225551708.1">
    <property type="nucleotide sequence ID" value="NZ_JADEYP010000005.1"/>
</dbReference>
<dbReference type="PROSITE" id="PS51257">
    <property type="entry name" value="PROKAR_LIPOPROTEIN"/>
    <property type="match status" value="1"/>
</dbReference>
<evidence type="ECO:0000313" key="2">
    <source>
        <dbReference type="Proteomes" id="UP001165302"/>
    </source>
</evidence>
<reference evidence="1" key="1">
    <citation type="submission" date="2020-10" db="EMBL/GenBank/DDBJ databases">
        <authorList>
            <person name="Lu T."/>
            <person name="Wang Q."/>
            <person name="Han X."/>
        </authorList>
    </citation>
    <scope>NUCLEOTIDE SEQUENCE</scope>
    <source>
        <strain evidence="1">WQ 366</strain>
    </source>
</reference>
<accession>A0ABS7Z341</accession>
<gene>
    <name evidence="1" type="ORF">IPZ78_04320</name>
</gene>
<dbReference type="Proteomes" id="UP001165302">
    <property type="component" value="Unassembled WGS sequence"/>
</dbReference>
<name>A0ABS7Z341_9SPHI</name>
<protein>
    <recommendedName>
        <fullName evidence="3">Methane oxygenase PmoA</fullName>
    </recommendedName>
</protein>
<evidence type="ECO:0000313" key="1">
    <source>
        <dbReference type="EMBL" id="MCA5004383.1"/>
    </source>
</evidence>
<dbReference type="EMBL" id="JADEYP010000005">
    <property type="protein sequence ID" value="MCA5004383.1"/>
    <property type="molecule type" value="Genomic_DNA"/>
</dbReference>
<comment type="caution">
    <text evidence="1">The sequence shown here is derived from an EMBL/GenBank/DDBJ whole genome shotgun (WGS) entry which is preliminary data.</text>
</comment>
<sequence>MTIDFKYSLGAAFLTILTLGCTTQSHTVTHNDKKAFEASELFFKNEVKPKAHYPCFPGAYYRKAVSSKDLWVGVKGKVTLPTIIFDESRKHPNKSGQYLDNPSVYMGGLMDKQETDIGLTWEVIKYEDGTVSKERKAFRPFFRRTDHKSGQKSIWVNAPASKEYYWYPGEEVEMSVEVVADGMVKIVVDGAGKRYEDTFECAGYTLDGIGEFKRVNAIDQFRNEGKPAQPTKTIVKDAKWEYTTLIRQENGKRLDVPMHTGRMTDMRCPEIKFFNIITTEANASKGAEVINISGQGY</sequence>
<proteinExistence type="predicted"/>
<evidence type="ECO:0008006" key="3">
    <source>
        <dbReference type="Google" id="ProtNLM"/>
    </source>
</evidence>
<organism evidence="1 2">
    <name type="scientific">Sphingobacterium bovistauri</name>
    <dbReference type="NCBI Taxonomy" id="2781959"/>
    <lineage>
        <taxon>Bacteria</taxon>
        <taxon>Pseudomonadati</taxon>
        <taxon>Bacteroidota</taxon>
        <taxon>Sphingobacteriia</taxon>
        <taxon>Sphingobacteriales</taxon>
        <taxon>Sphingobacteriaceae</taxon>
        <taxon>Sphingobacterium</taxon>
    </lineage>
</organism>